<organism evidence="1 2">
    <name type="scientific">Arctium lappa</name>
    <name type="common">Greater burdock</name>
    <name type="synonym">Lappa major</name>
    <dbReference type="NCBI Taxonomy" id="4217"/>
    <lineage>
        <taxon>Eukaryota</taxon>
        <taxon>Viridiplantae</taxon>
        <taxon>Streptophyta</taxon>
        <taxon>Embryophyta</taxon>
        <taxon>Tracheophyta</taxon>
        <taxon>Spermatophyta</taxon>
        <taxon>Magnoliopsida</taxon>
        <taxon>eudicotyledons</taxon>
        <taxon>Gunneridae</taxon>
        <taxon>Pentapetalae</taxon>
        <taxon>asterids</taxon>
        <taxon>campanulids</taxon>
        <taxon>Asterales</taxon>
        <taxon>Asteraceae</taxon>
        <taxon>Carduoideae</taxon>
        <taxon>Cardueae</taxon>
        <taxon>Arctiinae</taxon>
        <taxon>Arctium</taxon>
    </lineage>
</organism>
<name>A0ACB9BA90_ARCLA</name>
<evidence type="ECO:0000313" key="1">
    <source>
        <dbReference type="EMBL" id="KAI3718962.1"/>
    </source>
</evidence>
<protein>
    <submittedName>
        <fullName evidence="1">Uncharacterized protein</fullName>
    </submittedName>
</protein>
<proteinExistence type="predicted"/>
<dbReference type="EMBL" id="CM042052">
    <property type="protein sequence ID" value="KAI3718962.1"/>
    <property type="molecule type" value="Genomic_DNA"/>
</dbReference>
<comment type="caution">
    <text evidence="1">The sequence shown here is derived from an EMBL/GenBank/DDBJ whole genome shotgun (WGS) entry which is preliminary data.</text>
</comment>
<accession>A0ACB9BA90</accession>
<sequence length="121" mass="13724">MFCKLLSSSKTIVVARIKQGARKSVSPTCSNHRPRARAQFSIEETKHEDQSKNKRMKKVEAPIDIEESPTVSRKRRKVVTSSSSQSSFGYPHDSINIYDVEDGNKIDAHVRIKVLLQQMLP</sequence>
<reference evidence="2" key="1">
    <citation type="journal article" date="2022" name="Mol. Ecol. Resour.">
        <title>The genomes of chicory, endive, great burdock and yacon provide insights into Asteraceae palaeo-polyploidization history and plant inulin production.</title>
        <authorList>
            <person name="Fan W."/>
            <person name="Wang S."/>
            <person name="Wang H."/>
            <person name="Wang A."/>
            <person name="Jiang F."/>
            <person name="Liu H."/>
            <person name="Zhao H."/>
            <person name="Xu D."/>
            <person name="Zhang Y."/>
        </authorList>
    </citation>
    <scope>NUCLEOTIDE SEQUENCE [LARGE SCALE GENOMIC DNA]</scope>
    <source>
        <strain evidence="2">cv. Niubang</strain>
    </source>
</reference>
<dbReference type="Proteomes" id="UP001055879">
    <property type="component" value="Linkage Group LG06"/>
</dbReference>
<keyword evidence="2" id="KW-1185">Reference proteome</keyword>
<evidence type="ECO:0000313" key="2">
    <source>
        <dbReference type="Proteomes" id="UP001055879"/>
    </source>
</evidence>
<gene>
    <name evidence="1" type="ORF">L6452_19847</name>
</gene>
<reference evidence="1 2" key="2">
    <citation type="journal article" date="2022" name="Mol. Ecol. Resour.">
        <title>The genomes of chicory, endive, great burdock and yacon provide insights into Asteraceae paleo-polyploidization history and plant inulin production.</title>
        <authorList>
            <person name="Fan W."/>
            <person name="Wang S."/>
            <person name="Wang H."/>
            <person name="Wang A."/>
            <person name="Jiang F."/>
            <person name="Liu H."/>
            <person name="Zhao H."/>
            <person name="Xu D."/>
            <person name="Zhang Y."/>
        </authorList>
    </citation>
    <scope>NUCLEOTIDE SEQUENCE [LARGE SCALE GENOMIC DNA]</scope>
    <source>
        <strain evidence="2">cv. Niubang</strain>
    </source>
</reference>